<reference evidence="1 2" key="1">
    <citation type="submission" date="2019-07" db="EMBL/GenBank/DDBJ databases">
        <title>Whole genome shotgun sequence of Skermanella aerolata NBRC 106429.</title>
        <authorList>
            <person name="Hosoyama A."/>
            <person name="Uohara A."/>
            <person name="Ohji S."/>
            <person name="Ichikawa N."/>
        </authorList>
    </citation>
    <scope>NUCLEOTIDE SEQUENCE [LARGE SCALE GENOMIC DNA]</scope>
    <source>
        <strain evidence="1 2">NBRC 106429</strain>
    </source>
</reference>
<dbReference type="InterPro" id="IPR023214">
    <property type="entry name" value="HAD_sf"/>
</dbReference>
<dbReference type="NCBIfam" id="TIGR01549">
    <property type="entry name" value="HAD-SF-IA-v1"/>
    <property type="match status" value="1"/>
</dbReference>
<dbReference type="PANTHER" id="PTHR43434">
    <property type="entry name" value="PHOSPHOGLYCOLATE PHOSPHATASE"/>
    <property type="match status" value="1"/>
</dbReference>
<evidence type="ECO:0000313" key="2">
    <source>
        <dbReference type="Proteomes" id="UP000321523"/>
    </source>
</evidence>
<dbReference type="Proteomes" id="UP000321523">
    <property type="component" value="Unassembled WGS sequence"/>
</dbReference>
<dbReference type="SUPFAM" id="SSF56784">
    <property type="entry name" value="HAD-like"/>
    <property type="match status" value="1"/>
</dbReference>
<dbReference type="GO" id="GO:0008967">
    <property type="term" value="F:phosphoglycolate phosphatase activity"/>
    <property type="evidence" value="ECO:0007669"/>
    <property type="project" value="TreeGrafter"/>
</dbReference>
<dbReference type="SFLD" id="SFLDG01135">
    <property type="entry name" value="C1.5.6:_HAD__Beta-PGM__Phospha"/>
    <property type="match status" value="1"/>
</dbReference>
<sequence>MAHMDTAFIFDLDGTLIDSVYQHVLAWQEALDAEKIELSAWRIHRKIGMSGGLFANMLIRETQLDISQDLLDRLRSRHAEAYRRQSGKVRALPGSRELLAHLTAAGIPWTIATSGRMETAGPNLEMLGIDFAKVPVVTRDQVKYAKPDPDLFLTAAERMGVDIQSCIVVGDSIWDTLAAQRARALSVGLLCGGYGEDELQRAGAFRVYEDPADMLKHLDEVGGRR</sequence>
<proteinExistence type="predicted"/>
<dbReference type="GO" id="GO:0005829">
    <property type="term" value="C:cytosol"/>
    <property type="evidence" value="ECO:0007669"/>
    <property type="project" value="TreeGrafter"/>
</dbReference>
<protein>
    <submittedName>
        <fullName evidence="1">Haloacid dehalogenase</fullName>
    </submittedName>
</protein>
<dbReference type="RefSeq" id="WP_044433150.1">
    <property type="nucleotide sequence ID" value="NZ_BJYZ01000011.1"/>
</dbReference>
<dbReference type="Gene3D" id="3.40.50.1000">
    <property type="entry name" value="HAD superfamily/HAD-like"/>
    <property type="match status" value="1"/>
</dbReference>
<dbReference type="PRINTS" id="PR00413">
    <property type="entry name" value="HADHALOGNASE"/>
</dbReference>
<dbReference type="NCBIfam" id="TIGR01509">
    <property type="entry name" value="HAD-SF-IA-v3"/>
    <property type="match status" value="1"/>
</dbReference>
<organism evidence="1 2">
    <name type="scientific">Skermanella aerolata</name>
    <dbReference type="NCBI Taxonomy" id="393310"/>
    <lineage>
        <taxon>Bacteria</taxon>
        <taxon>Pseudomonadati</taxon>
        <taxon>Pseudomonadota</taxon>
        <taxon>Alphaproteobacteria</taxon>
        <taxon>Rhodospirillales</taxon>
        <taxon>Azospirillaceae</taxon>
        <taxon>Skermanella</taxon>
    </lineage>
</organism>
<dbReference type="Gene3D" id="1.10.150.240">
    <property type="entry name" value="Putative phosphatase, domain 2"/>
    <property type="match status" value="1"/>
</dbReference>
<dbReference type="EMBL" id="BJYZ01000011">
    <property type="protein sequence ID" value="GEO38507.1"/>
    <property type="molecule type" value="Genomic_DNA"/>
</dbReference>
<dbReference type="SFLD" id="SFLDG01129">
    <property type="entry name" value="C1.5:_HAD__Beta-PGM__Phosphata"/>
    <property type="match status" value="1"/>
</dbReference>
<dbReference type="InterPro" id="IPR006439">
    <property type="entry name" value="HAD-SF_hydro_IA"/>
</dbReference>
<gene>
    <name evidence="1" type="ORF">SAE02_26550</name>
</gene>
<dbReference type="AlphaFoldDB" id="A0A512DPU4"/>
<keyword evidence="2" id="KW-1185">Reference proteome</keyword>
<dbReference type="PANTHER" id="PTHR43434:SF16">
    <property type="entry name" value="BLL8046 PROTEIN"/>
    <property type="match status" value="1"/>
</dbReference>
<dbReference type="InterPro" id="IPR050155">
    <property type="entry name" value="HAD-like_hydrolase_sf"/>
</dbReference>
<dbReference type="InterPro" id="IPR023198">
    <property type="entry name" value="PGP-like_dom2"/>
</dbReference>
<dbReference type="OrthoDB" id="414934at2"/>
<name>A0A512DPU4_9PROT</name>
<dbReference type="GO" id="GO:0006281">
    <property type="term" value="P:DNA repair"/>
    <property type="evidence" value="ECO:0007669"/>
    <property type="project" value="TreeGrafter"/>
</dbReference>
<dbReference type="Pfam" id="PF00702">
    <property type="entry name" value="Hydrolase"/>
    <property type="match status" value="1"/>
</dbReference>
<comment type="caution">
    <text evidence="1">The sequence shown here is derived from an EMBL/GenBank/DDBJ whole genome shotgun (WGS) entry which is preliminary data.</text>
</comment>
<dbReference type="InterPro" id="IPR036412">
    <property type="entry name" value="HAD-like_sf"/>
</dbReference>
<dbReference type="SFLD" id="SFLDS00003">
    <property type="entry name" value="Haloacid_Dehalogenase"/>
    <property type="match status" value="1"/>
</dbReference>
<accession>A0A512DPU4</accession>
<evidence type="ECO:0000313" key="1">
    <source>
        <dbReference type="EMBL" id="GEO38507.1"/>
    </source>
</evidence>